<proteinExistence type="predicted"/>
<dbReference type="EMBL" id="LCOA01000009">
    <property type="protein sequence ID" value="KKU69818.1"/>
    <property type="molecule type" value="Genomic_DNA"/>
</dbReference>
<comment type="caution">
    <text evidence="1">The sequence shown here is derived from an EMBL/GenBank/DDBJ whole genome shotgun (WGS) entry which is preliminary data.</text>
</comment>
<gene>
    <name evidence="1" type="ORF">UX92_C0009G0028</name>
</gene>
<dbReference type="GO" id="GO:0005829">
    <property type="term" value="C:cytosol"/>
    <property type="evidence" value="ECO:0007669"/>
    <property type="project" value="TreeGrafter"/>
</dbReference>
<dbReference type="InterPro" id="IPR052341">
    <property type="entry name" value="LOG_family_nucleotidases"/>
</dbReference>
<dbReference type="InterPro" id="IPR005268">
    <property type="entry name" value="CHP00725"/>
</dbReference>
<accession>A0A0G1UUV5</accession>
<evidence type="ECO:0000313" key="1">
    <source>
        <dbReference type="EMBL" id="KKU69818.1"/>
    </source>
</evidence>
<dbReference type="PANTHER" id="PTHR43393">
    <property type="entry name" value="CYTOKININ RIBOSIDE 5'-MONOPHOSPHATE PHOSPHORIBOHYDROLASE"/>
    <property type="match status" value="1"/>
</dbReference>
<reference evidence="1 2" key="1">
    <citation type="journal article" date="2015" name="Nature">
        <title>rRNA introns, odd ribosomes, and small enigmatic genomes across a large radiation of phyla.</title>
        <authorList>
            <person name="Brown C.T."/>
            <person name="Hug L.A."/>
            <person name="Thomas B.C."/>
            <person name="Sharon I."/>
            <person name="Castelle C.J."/>
            <person name="Singh A."/>
            <person name="Wilkins M.J."/>
            <person name="Williams K.H."/>
            <person name="Banfield J.F."/>
        </authorList>
    </citation>
    <scope>NUCLEOTIDE SEQUENCE [LARGE SCALE GENOMIC DNA]</scope>
</reference>
<dbReference type="Gene3D" id="3.40.50.450">
    <property type="match status" value="1"/>
</dbReference>
<name>A0A0G1UUV5_9BACT</name>
<evidence type="ECO:0000313" key="2">
    <source>
        <dbReference type="Proteomes" id="UP000034565"/>
    </source>
</evidence>
<organism evidence="1 2">
    <name type="scientific">Candidatus Amesbacteria bacterium GW2011_GWA1_47_20</name>
    <dbReference type="NCBI Taxonomy" id="1618354"/>
    <lineage>
        <taxon>Bacteria</taxon>
        <taxon>Candidatus Amesiibacteriota</taxon>
    </lineage>
</organism>
<dbReference type="Proteomes" id="UP000034565">
    <property type="component" value="Unassembled WGS sequence"/>
</dbReference>
<dbReference type="SUPFAM" id="SSF102405">
    <property type="entry name" value="MCP/YpsA-like"/>
    <property type="match status" value="1"/>
</dbReference>
<dbReference type="AlphaFoldDB" id="A0A0G1UUV5"/>
<dbReference type="NCBIfam" id="TIGR00725">
    <property type="entry name" value="TIGR00725 family protein"/>
    <property type="match status" value="1"/>
</dbReference>
<dbReference type="Pfam" id="PF18306">
    <property type="entry name" value="LDcluster4"/>
    <property type="match status" value="1"/>
</dbReference>
<dbReference type="InterPro" id="IPR041164">
    <property type="entry name" value="LDcluster4"/>
</dbReference>
<evidence type="ECO:0008006" key="3">
    <source>
        <dbReference type="Google" id="ProtNLM"/>
    </source>
</evidence>
<protein>
    <recommendedName>
        <fullName evidence="3">TIGR00725 family protein</fullName>
    </recommendedName>
</protein>
<sequence length="177" mass="18761">MNKKLQIGIIGSAGTEEYPKAGQPKQEIFNIAYQLGKSIAKNGAILITGGKGGIMEYAAKGAKDVGGITVGVVKGEKRFTSNQYTDIEVVSGMVGSGGESIMVLMCDGIVGVGGGSGTLQELTIAYYNKIPTVLINTQKGWSKTLAGKYLDTRKKIKFQSAKTPEKAVKILFNLIRP</sequence>
<dbReference type="PANTHER" id="PTHR43393:SF3">
    <property type="entry name" value="LYSINE DECARBOXYLASE-LIKE PROTEIN"/>
    <property type="match status" value="1"/>
</dbReference>